<gene>
    <name evidence="1" type="ORF">SAMN05443639_1261</name>
</gene>
<evidence type="ECO:0000313" key="1">
    <source>
        <dbReference type="EMBL" id="SEU38159.1"/>
    </source>
</evidence>
<organism evidence="1 2">
    <name type="scientific">Stigmatella erecta</name>
    <dbReference type="NCBI Taxonomy" id="83460"/>
    <lineage>
        <taxon>Bacteria</taxon>
        <taxon>Pseudomonadati</taxon>
        <taxon>Myxococcota</taxon>
        <taxon>Myxococcia</taxon>
        <taxon>Myxococcales</taxon>
        <taxon>Cystobacterineae</taxon>
        <taxon>Archangiaceae</taxon>
        <taxon>Stigmatella</taxon>
    </lineage>
</organism>
<keyword evidence="2" id="KW-1185">Reference proteome</keyword>
<name>A0A1I0LDJ7_9BACT</name>
<protein>
    <submittedName>
        <fullName evidence="1">Uncharacterized protein</fullName>
    </submittedName>
</protein>
<accession>A0A1I0LDJ7</accession>
<sequence>MEQAVHEVPGPTRAILYRLLRKNPDECFQTGAELEAALRERLAELG</sequence>
<dbReference type="Proteomes" id="UP000199181">
    <property type="component" value="Unassembled WGS sequence"/>
</dbReference>
<proteinExistence type="predicted"/>
<evidence type="ECO:0000313" key="2">
    <source>
        <dbReference type="Proteomes" id="UP000199181"/>
    </source>
</evidence>
<reference evidence="2" key="1">
    <citation type="submission" date="2016-10" db="EMBL/GenBank/DDBJ databases">
        <authorList>
            <person name="Varghese N."/>
            <person name="Submissions S."/>
        </authorList>
    </citation>
    <scope>NUCLEOTIDE SEQUENCE [LARGE SCALE GENOMIC DNA]</scope>
    <source>
        <strain evidence="2">DSM 16858</strain>
    </source>
</reference>
<dbReference type="EMBL" id="FOIJ01000026">
    <property type="protein sequence ID" value="SEU38159.1"/>
    <property type="molecule type" value="Genomic_DNA"/>
</dbReference>
<dbReference type="AlphaFoldDB" id="A0A1I0LDJ7"/>